<evidence type="ECO:0000313" key="1">
    <source>
        <dbReference type="EMBL" id="KAI1847869.1"/>
    </source>
</evidence>
<organism evidence="1 2">
    <name type="scientific">Neoarthrinium moseri</name>
    <dbReference type="NCBI Taxonomy" id="1658444"/>
    <lineage>
        <taxon>Eukaryota</taxon>
        <taxon>Fungi</taxon>
        <taxon>Dikarya</taxon>
        <taxon>Ascomycota</taxon>
        <taxon>Pezizomycotina</taxon>
        <taxon>Sordariomycetes</taxon>
        <taxon>Xylariomycetidae</taxon>
        <taxon>Amphisphaeriales</taxon>
        <taxon>Apiosporaceae</taxon>
        <taxon>Neoarthrinium</taxon>
    </lineage>
</organism>
<keyword evidence="2" id="KW-1185">Reference proteome</keyword>
<dbReference type="AlphaFoldDB" id="A0A9P9W7U8"/>
<reference evidence="1" key="1">
    <citation type="submission" date="2021-03" db="EMBL/GenBank/DDBJ databases">
        <title>Revisited historic fungal species revealed as producer of novel bioactive compounds through whole genome sequencing and comparative genomics.</title>
        <authorList>
            <person name="Vignolle G.A."/>
            <person name="Hochenegger N."/>
            <person name="Mach R.L."/>
            <person name="Mach-Aigner A.R."/>
            <person name="Javad Rahimi M."/>
            <person name="Salim K.A."/>
            <person name="Chan C.M."/>
            <person name="Lim L.B.L."/>
            <person name="Cai F."/>
            <person name="Druzhinina I.S."/>
            <person name="U'Ren J.M."/>
            <person name="Derntl C."/>
        </authorList>
    </citation>
    <scope>NUCLEOTIDE SEQUENCE</scope>
    <source>
        <strain evidence="1">TUCIM 5799</strain>
    </source>
</reference>
<name>A0A9P9W7U8_9PEZI</name>
<gene>
    <name evidence="1" type="ORF">JX265_013911</name>
</gene>
<evidence type="ECO:0000313" key="2">
    <source>
        <dbReference type="Proteomes" id="UP000829685"/>
    </source>
</evidence>
<comment type="caution">
    <text evidence="1">The sequence shown here is derived from an EMBL/GenBank/DDBJ whole genome shotgun (WGS) entry which is preliminary data.</text>
</comment>
<sequence>MAFAPHWFAGPDGDPVNGRGRVTNTSLTSLGKPGYMYPWAFKIYVLAYKFETDKSEVGFKATFIDVEMKDYLHVVDWFLNHPLNPCISDTGRTSVDMLPAIKINSLTDCYAFELGKYNEVNVRSAVYRREYQWPSPLAFMVGLPWICRMTASTNELFRAHHNTIFDQKLLENPEARVLAALYYDSAVDSEGEPILRAVPPNRCLSNIKFQANPGTVMIMHINGACILIEHVKVFTDFMDLIMNLSAGFNHVNKAMFQFHWDTRKRLNDVKGLDLTNIPSPYEMSTSILGRGNPVFGPDVEMWRKGFEKLNSET</sequence>
<protein>
    <submittedName>
        <fullName evidence="1">Uncharacterized protein</fullName>
    </submittedName>
</protein>
<proteinExistence type="predicted"/>
<dbReference type="Proteomes" id="UP000829685">
    <property type="component" value="Unassembled WGS sequence"/>
</dbReference>
<accession>A0A9P9W7U8</accession>
<dbReference type="EMBL" id="JAFIMR010000095">
    <property type="protein sequence ID" value="KAI1847869.1"/>
    <property type="molecule type" value="Genomic_DNA"/>
</dbReference>